<proteinExistence type="predicted"/>
<accession>A0A2T4UCL1</accession>
<dbReference type="OrthoDB" id="9815778at2"/>
<evidence type="ECO:0000313" key="5">
    <source>
        <dbReference type="Proteomes" id="UP000240739"/>
    </source>
</evidence>
<dbReference type="InterPro" id="IPR036365">
    <property type="entry name" value="PGBD-like_sf"/>
</dbReference>
<dbReference type="EMBL" id="PYYB01000004">
    <property type="protein sequence ID" value="PTL54965.1"/>
    <property type="molecule type" value="Genomic_DNA"/>
</dbReference>
<dbReference type="RefSeq" id="WP_107571066.1">
    <property type="nucleotide sequence ID" value="NZ_PYYB01000004.1"/>
</dbReference>
<protein>
    <recommendedName>
        <fullName evidence="3">Peptidoglycan binding-like domain-containing protein</fullName>
    </recommendedName>
</protein>
<feature type="chain" id="PRO_5015567761" description="Peptidoglycan binding-like domain-containing protein" evidence="2">
    <location>
        <begin position="37"/>
        <end position="313"/>
    </location>
</feature>
<dbReference type="Pfam" id="PF01471">
    <property type="entry name" value="PG_binding_1"/>
    <property type="match status" value="2"/>
</dbReference>
<gene>
    <name evidence="4" type="ORF">C7Y72_20560</name>
</gene>
<feature type="region of interest" description="Disordered" evidence="1">
    <location>
        <begin position="98"/>
        <end position="125"/>
    </location>
</feature>
<dbReference type="Proteomes" id="UP000240739">
    <property type="component" value="Unassembled WGS sequence"/>
</dbReference>
<evidence type="ECO:0000259" key="3">
    <source>
        <dbReference type="Pfam" id="PF01471"/>
    </source>
</evidence>
<dbReference type="PANTHER" id="PTHR41533">
    <property type="entry name" value="L,D-TRANSPEPTIDASE HI_1667-RELATED"/>
    <property type="match status" value="1"/>
</dbReference>
<keyword evidence="2" id="KW-0732">Signal</keyword>
<dbReference type="InterPro" id="IPR052905">
    <property type="entry name" value="LD-transpeptidase_YkuD-like"/>
</dbReference>
<dbReference type="InterPro" id="IPR002477">
    <property type="entry name" value="Peptidoglycan-bd-like"/>
</dbReference>
<dbReference type="Gene3D" id="3.90.1720.10">
    <property type="entry name" value="endopeptidase domain like (from Nostoc punctiforme)"/>
    <property type="match status" value="1"/>
</dbReference>
<feature type="domain" description="Peptidoglycan binding-like" evidence="3">
    <location>
        <begin position="50"/>
        <end position="94"/>
    </location>
</feature>
<reference evidence="4 5" key="1">
    <citation type="submission" date="2018-03" db="EMBL/GenBank/DDBJ databases">
        <title>Aquarubrobacter algicola gen. nov., sp. nov., a novel actinobacterium isolated from shallow eutrophic lake during the end of cyanobacterial harmful algal blooms.</title>
        <authorList>
            <person name="Chun S.J."/>
        </authorList>
    </citation>
    <scope>NUCLEOTIDE SEQUENCE [LARGE SCALE GENOMIC DNA]</scope>
    <source>
        <strain evidence="4 5">Seoho-28</strain>
    </source>
</reference>
<evidence type="ECO:0000256" key="1">
    <source>
        <dbReference type="SAM" id="MobiDB-lite"/>
    </source>
</evidence>
<dbReference type="InterPro" id="IPR036366">
    <property type="entry name" value="PGBDSf"/>
</dbReference>
<feature type="signal peptide" evidence="2">
    <location>
        <begin position="1"/>
        <end position="36"/>
    </location>
</feature>
<comment type="caution">
    <text evidence="4">The sequence shown here is derived from an EMBL/GenBank/DDBJ whole genome shotgun (WGS) entry which is preliminary data.</text>
</comment>
<sequence length="313" mass="33855">MIPAAASHRSARRGHALALLLAVLAASAVGSPAVQAKPLEKGDRGDRVEKLQQMLGLPADGVFGPGTLRAVKRFQRRHRITADGIVGAGTWRMLRRARDARRSRSRARARASAGAGQGVSRSRSRATRILQRRLGITADGVFGPGTERAVKRFQRRRGLTADGVVGPGTWHALGVRGRPVLKRSRRGRAAGRPGVPVAVLRAIAAANRIARYPYRYGGGHRSFTDSAYDCSGSVSYVLRGAGRLRAPLDSSALMSYGSPGPGRYITIYANPGHTFMVIRGRRYDTTGRWQTGSRWQPEMRPTGGYVVRHPPGL</sequence>
<dbReference type="SUPFAM" id="SSF47090">
    <property type="entry name" value="PGBD-like"/>
    <property type="match status" value="2"/>
</dbReference>
<feature type="compositionally biased region" description="Low complexity" evidence="1">
    <location>
        <begin position="110"/>
        <end position="121"/>
    </location>
</feature>
<evidence type="ECO:0000313" key="4">
    <source>
        <dbReference type="EMBL" id="PTL54965.1"/>
    </source>
</evidence>
<dbReference type="AlphaFoldDB" id="A0A2T4UCL1"/>
<evidence type="ECO:0000256" key="2">
    <source>
        <dbReference type="SAM" id="SignalP"/>
    </source>
</evidence>
<dbReference type="Gene3D" id="1.10.101.10">
    <property type="entry name" value="PGBD-like superfamily/PGBD"/>
    <property type="match status" value="2"/>
</dbReference>
<name>A0A2T4UCL1_9ACTN</name>
<feature type="domain" description="Peptidoglycan binding-like" evidence="3">
    <location>
        <begin position="136"/>
        <end position="173"/>
    </location>
</feature>
<keyword evidence="5" id="KW-1185">Reference proteome</keyword>
<dbReference type="PANTHER" id="PTHR41533:SF1">
    <property type="entry name" value="L,D-TRANSPEPTIDASE YCBB-RELATED"/>
    <property type="match status" value="1"/>
</dbReference>
<organism evidence="4 5">
    <name type="scientific">Paraconexibacter algicola</name>
    <dbReference type="NCBI Taxonomy" id="2133960"/>
    <lineage>
        <taxon>Bacteria</taxon>
        <taxon>Bacillati</taxon>
        <taxon>Actinomycetota</taxon>
        <taxon>Thermoleophilia</taxon>
        <taxon>Solirubrobacterales</taxon>
        <taxon>Paraconexibacteraceae</taxon>
        <taxon>Paraconexibacter</taxon>
    </lineage>
</organism>